<dbReference type="HOGENOM" id="CLU_3348196_0_0_9"/>
<dbReference type="KEGG" id="rix:RO1_22310"/>
<proteinExistence type="predicted"/>
<gene>
    <name evidence="1" type="ORF">RO1_22310</name>
</gene>
<dbReference type="EMBL" id="FP929050">
    <property type="protein sequence ID" value="CBL12738.1"/>
    <property type="molecule type" value="Genomic_DNA"/>
</dbReference>
<dbReference type="PATRIC" id="fig|718255.3.peg.3394"/>
<reference evidence="1 2" key="2">
    <citation type="submission" date="2010-03" db="EMBL/GenBank/DDBJ databases">
        <authorList>
            <person name="Pajon A."/>
        </authorList>
    </citation>
    <scope>NUCLEOTIDE SEQUENCE [LARGE SCALE GENOMIC DNA]</scope>
    <source>
        <strain evidence="1 2">XB6B4</strain>
    </source>
</reference>
<organism evidence="1 2">
    <name type="scientific">Roseburia intestinalis XB6B4</name>
    <dbReference type="NCBI Taxonomy" id="718255"/>
    <lineage>
        <taxon>Bacteria</taxon>
        <taxon>Bacillati</taxon>
        <taxon>Bacillota</taxon>
        <taxon>Clostridia</taxon>
        <taxon>Lachnospirales</taxon>
        <taxon>Lachnospiraceae</taxon>
        <taxon>Roseburia</taxon>
    </lineage>
</organism>
<dbReference type="AlphaFoldDB" id="D4KZE8"/>
<evidence type="ECO:0000313" key="2">
    <source>
        <dbReference type="Proteomes" id="UP000008953"/>
    </source>
</evidence>
<sequence>MSGTEDYLDGLLNSISEKDLDTKKKTGVKRCRQRKIL</sequence>
<name>D4KZE8_9FIRM</name>
<reference evidence="1 2" key="1">
    <citation type="submission" date="2010-03" db="EMBL/GenBank/DDBJ databases">
        <title>The genome sequence of Roseburia intestinalis XB6B4.</title>
        <authorList>
            <consortium name="metaHIT consortium -- http://www.metahit.eu/"/>
            <person name="Pajon A."/>
            <person name="Turner K."/>
            <person name="Parkhill J."/>
            <person name="Bernalier A."/>
        </authorList>
    </citation>
    <scope>NUCLEOTIDE SEQUENCE [LARGE SCALE GENOMIC DNA]</scope>
    <source>
        <strain evidence="1 2">XB6B4</strain>
    </source>
</reference>
<accession>D4KZE8</accession>
<dbReference type="Proteomes" id="UP000008953">
    <property type="component" value="Chromosome"/>
</dbReference>
<protein>
    <submittedName>
        <fullName evidence="1">Uncharacterized protein</fullName>
    </submittedName>
</protein>
<evidence type="ECO:0000313" key="1">
    <source>
        <dbReference type="EMBL" id="CBL12738.1"/>
    </source>
</evidence>